<dbReference type="STRING" id="1043004.A0A074WAX1"/>
<comment type="subcellular location">
    <subcellularLocation>
        <location evidence="1">Membrane</location>
        <topology evidence="1">Multi-pass membrane protein</topology>
    </subcellularLocation>
</comment>
<dbReference type="InterPro" id="IPR052337">
    <property type="entry name" value="SAT4-like"/>
</dbReference>
<feature type="transmembrane region" description="Helical" evidence="7">
    <location>
        <begin position="252"/>
        <end position="274"/>
    </location>
</feature>
<reference evidence="9 10" key="1">
    <citation type="journal article" date="2014" name="BMC Genomics">
        <title>Genome sequencing of four Aureobasidium pullulans varieties: biotechnological potential, stress tolerance, and description of new species.</title>
        <authorList>
            <person name="Gostin Ar C."/>
            <person name="Ohm R.A."/>
            <person name="Kogej T."/>
            <person name="Sonjak S."/>
            <person name="Turk M."/>
            <person name="Zajc J."/>
            <person name="Zalar P."/>
            <person name="Grube M."/>
            <person name="Sun H."/>
            <person name="Han J."/>
            <person name="Sharma A."/>
            <person name="Chiniquy J."/>
            <person name="Ngan C.Y."/>
            <person name="Lipzen A."/>
            <person name="Barry K."/>
            <person name="Grigoriev I.V."/>
            <person name="Gunde-Cimerman N."/>
        </authorList>
    </citation>
    <scope>NUCLEOTIDE SEQUENCE [LARGE SCALE GENOMIC DNA]</scope>
    <source>
        <strain evidence="9 10">CBS 147.97</strain>
    </source>
</reference>
<evidence type="ECO:0000313" key="10">
    <source>
        <dbReference type="Proteomes" id="UP000027730"/>
    </source>
</evidence>
<keyword evidence="2 7" id="KW-0812">Transmembrane</keyword>
<feature type="domain" description="Rhodopsin" evidence="8">
    <location>
        <begin position="37"/>
        <end position="275"/>
    </location>
</feature>
<feature type="transmembrane region" description="Helical" evidence="7">
    <location>
        <begin position="98"/>
        <end position="119"/>
    </location>
</feature>
<dbReference type="AlphaFoldDB" id="A0A074WAX1"/>
<dbReference type="RefSeq" id="XP_013422953.1">
    <property type="nucleotide sequence ID" value="XM_013567499.1"/>
</dbReference>
<feature type="transmembrane region" description="Helical" evidence="7">
    <location>
        <begin position="131"/>
        <end position="158"/>
    </location>
</feature>
<dbReference type="Pfam" id="PF20684">
    <property type="entry name" value="Fung_rhodopsin"/>
    <property type="match status" value="1"/>
</dbReference>
<feature type="region of interest" description="Disordered" evidence="6">
    <location>
        <begin position="299"/>
        <end position="346"/>
    </location>
</feature>
<dbReference type="PANTHER" id="PTHR33048">
    <property type="entry name" value="PTH11-LIKE INTEGRAL MEMBRANE PROTEIN (AFU_ORTHOLOGUE AFUA_5G11245)"/>
    <property type="match status" value="1"/>
</dbReference>
<evidence type="ECO:0000256" key="1">
    <source>
        <dbReference type="ARBA" id="ARBA00004141"/>
    </source>
</evidence>
<evidence type="ECO:0000256" key="5">
    <source>
        <dbReference type="ARBA" id="ARBA00038359"/>
    </source>
</evidence>
<proteinExistence type="inferred from homology"/>
<keyword evidence="10" id="KW-1185">Reference proteome</keyword>
<feature type="compositionally biased region" description="Basic and acidic residues" evidence="6">
    <location>
        <begin position="330"/>
        <end position="346"/>
    </location>
</feature>
<feature type="transmembrane region" description="Helical" evidence="7">
    <location>
        <begin position="53"/>
        <end position="78"/>
    </location>
</feature>
<keyword evidence="4 7" id="KW-0472">Membrane</keyword>
<evidence type="ECO:0000259" key="8">
    <source>
        <dbReference type="Pfam" id="PF20684"/>
    </source>
</evidence>
<dbReference type="OrthoDB" id="5378633at2759"/>
<gene>
    <name evidence="9" type="ORF">M436DRAFT_76654</name>
</gene>
<organism evidence="9 10">
    <name type="scientific">Aureobasidium namibiae CBS 147.97</name>
    <dbReference type="NCBI Taxonomy" id="1043004"/>
    <lineage>
        <taxon>Eukaryota</taxon>
        <taxon>Fungi</taxon>
        <taxon>Dikarya</taxon>
        <taxon>Ascomycota</taxon>
        <taxon>Pezizomycotina</taxon>
        <taxon>Dothideomycetes</taxon>
        <taxon>Dothideomycetidae</taxon>
        <taxon>Dothideales</taxon>
        <taxon>Saccotheciaceae</taxon>
        <taxon>Aureobasidium</taxon>
    </lineage>
</organism>
<feature type="transmembrane region" description="Helical" evidence="7">
    <location>
        <begin position="20"/>
        <end position="41"/>
    </location>
</feature>
<name>A0A074WAX1_9PEZI</name>
<keyword evidence="3 7" id="KW-1133">Transmembrane helix</keyword>
<accession>A0A074WAX1</accession>
<evidence type="ECO:0000313" key="9">
    <source>
        <dbReference type="EMBL" id="KEQ68724.1"/>
    </source>
</evidence>
<dbReference type="GeneID" id="25415880"/>
<dbReference type="EMBL" id="KL584726">
    <property type="protein sequence ID" value="KEQ68724.1"/>
    <property type="molecule type" value="Genomic_DNA"/>
</dbReference>
<evidence type="ECO:0000256" key="7">
    <source>
        <dbReference type="SAM" id="Phobius"/>
    </source>
</evidence>
<evidence type="ECO:0000256" key="4">
    <source>
        <dbReference type="ARBA" id="ARBA00023136"/>
    </source>
</evidence>
<dbReference type="InterPro" id="IPR049326">
    <property type="entry name" value="Rhodopsin_dom_fungi"/>
</dbReference>
<comment type="similarity">
    <text evidence="5">Belongs to the SAT4 family.</text>
</comment>
<dbReference type="HOGENOM" id="CLU_028200_0_0_1"/>
<feature type="transmembrane region" description="Helical" evidence="7">
    <location>
        <begin position="178"/>
        <end position="198"/>
    </location>
</feature>
<dbReference type="PANTHER" id="PTHR33048:SF47">
    <property type="entry name" value="INTEGRAL MEMBRANE PROTEIN-RELATED"/>
    <property type="match status" value="1"/>
</dbReference>
<dbReference type="GO" id="GO:0016020">
    <property type="term" value="C:membrane"/>
    <property type="evidence" value="ECO:0007669"/>
    <property type="project" value="UniProtKB-SubCell"/>
</dbReference>
<dbReference type="Proteomes" id="UP000027730">
    <property type="component" value="Unassembled WGS sequence"/>
</dbReference>
<evidence type="ECO:0000256" key="2">
    <source>
        <dbReference type="ARBA" id="ARBA00022692"/>
    </source>
</evidence>
<sequence>MSTTPPTDEQLHHGSRAHQLILVTVIALVLPTIFVILRLLARHVLRIRLYFDDWLIIIAWFFKVGLDISGALLIKHGIGRPIQEVSLPDLIEIFKIQYTGVIQYPLCVLFTKLSILYQYRRLFPNHDFKLVTSVLIAITIMWCTAVMMTGIFMCTPISKAWSPMMKDGRCIALVPYYYGMQIPNVVTDLIILLMPFNEIRRLELSWKRKLGVGFASFLWVISLVCGVVRLAVMVQFGAKGKDITWNLIPPAIWTTIEPAVQISTACLPALRVLYRKYMDHRREKAKYAAHDRLRALELTSPADGTSGDGNATTTTSDSLYGSTTQGSWTTKDHSQREGVVERDVYV</sequence>
<feature type="compositionally biased region" description="Polar residues" evidence="6">
    <location>
        <begin position="308"/>
        <end position="329"/>
    </location>
</feature>
<feature type="transmembrane region" description="Helical" evidence="7">
    <location>
        <begin position="210"/>
        <end position="232"/>
    </location>
</feature>
<evidence type="ECO:0000256" key="3">
    <source>
        <dbReference type="ARBA" id="ARBA00022989"/>
    </source>
</evidence>
<evidence type="ECO:0000256" key="6">
    <source>
        <dbReference type="SAM" id="MobiDB-lite"/>
    </source>
</evidence>
<protein>
    <recommendedName>
        <fullName evidence="8">Rhodopsin domain-containing protein</fullName>
    </recommendedName>
</protein>